<dbReference type="GeneID" id="106162221"/>
<accession>A0A1S3I9E2</accession>
<evidence type="ECO:0000256" key="2">
    <source>
        <dbReference type="ARBA" id="ARBA00023002"/>
    </source>
</evidence>
<dbReference type="Gene3D" id="3.40.30.10">
    <property type="entry name" value="Glutaredoxin"/>
    <property type="match status" value="1"/>
</dbReference>
<dbReference type="Gene3D" id="1.20.1050.10">
    <property type="match status" value="1"/>
</dbReference>
<dbReference type="PRINTS" id="PR01625">
    <property type="entry name" value="GSTRNSFRASEO"/>
</dbReference>
<dbReference type="EC" id="1.8.5.1" evidence="5"/>
<dbReference type="SFLD" id="SFLDS00019">
    <property type="entry name" value="Glutathione_Transferase_(cytos"/>
    <property type="match status" value="1"/>
</dbReference>
<comment type="catalytic activity">
    <reaction evidence="3 5">
        <text>methylarsonate + 2 glutathione + H(+) = methylarsonous acid + glutathione disulfide + H2O</text>
        <dbReference type="Rhea" id="RHEA:15969"/>
        <dbReference type="ChEBI" id="CHEBI:15377"/>
        <dbReference type="ChEBI" id="CHEBI:15378"/>
        <dbReference type="ChEBI" id="CHEBI:17826"/>
        <dbReference type="ChEBI" id="CHEBI:33409"/>
        <dbReference type="ChEBI" id="CHEBI:57925"/>
        <dbReference type="ChEBI" id="CHEBI:58297"/>
        <dbReference type="EC" id="1.20.4.2"/>
    </reaction>
</comment>
<sequence>MWLGGSKQLPFLQGKARSVLDLDTHKFHGSALPPLTPGRLRLYSMKFCPFAQRTRLVLVHKNIPHEVINVNLKHKPKWLFEKNPKGLVPILEQDNRIVFESLICDEYLEDMYPEKPLRPSDPYIKARQNILEGYFEQVLRSLYSTMFTRNPEKKLRGRENLLKSLEIYETELEGKFYGGDEVGMLDFHLWPWIERIYTISHITGLEFSVEKFPKMNAWIQRMYQTPAVKATALPGEVHAAFLKSLMDRSPNYEIEVPASRL</sequence>
<dbReference type="GO" id="GO:0004364">
    <property type="term" value="F:glutathione transferase activity"/>
    <property type="evidence" value="ECO:0007669"/>
    <property type="project" value="UniProtKB-UniRule"/>
</dbReference>
<dbReference type="InterPro" id="IPR040079">
    <property type="entry name" value="Glutathione_S-Trfase"/>
</dbReference>
<dbReference type="PANTHER" id="PTHR43968:SF6">
    <property type="entry name" value="GLUTATHIONE S-TRANSFERASE OMEGA"/>
    <property type="match status" value="1"/>
</dbReference>
<dbReference type="InterPro" id="IPR010987">
    <property type="entry name" value="Glutathione-S-Trfase_C-like"/>
</dbReference>
<dbReference type="Pfam" id="PF00043">
    <property type="entry name" value="GST_C"/>
    <property type="match status" value="1"/>
</dbReference>
<dbReference type="InterPro" id="IPR004045">
    <property type="entry name" value="Glutathione_S-Trfase_N"/>
</dbReference>
<dbReference type="SUPFAM" id="SSF52833">
    <property type="entry name" value="Thioredoxin-like"/>
    <property type="match status" value="1"/>
</dbReference>
<dbReference type="RefSeq" id="XP_013394869.1">
    <property type="nucleotide sequence ID" value="XM_013539415.2"/>
</dbReference>
<dbReference type="KEGG" id="lak:106162221"/>
<evidence type="ECO:0000256" key="4">
    <source>
        <dbReference type="ARBA" id="ARBA00049544"/>
    </source>
</evidence>
<dbReference type="OrthoDB" id="4951845at2759"/>
<dbReference type="Pfam" id="PF13417">
    <property type="entry name" value="GST_N_3"/>
    <property type="match status" value="1"/>
</dbReference>
<keyword evidence="5" id="KW-0808">Transferase</keyword>
<name>A0A1S3I9E2_LINAN</name>
<evidence type="ECO:0000256" key="1">
    <source>
        <dbReference type="ARBA" id="ARBA00011067"/>
    </source>
</evidence>
<dbReference type="InterPro" id="IPR004046">
    <property type="entry name" value="GST_C"/>
</dbReference>
<dbReference type="GO" id="GO:0005737">
    <property type="term" value="C:cytoplasm"/>
    <property type="evidence" value="ECO:0007669"/>
    <property type="project" value="InterPro"/>
</dbReference>
<dbReference type="RefSeq" id="XP_013394872.1">
    <property type="nucleotide sequence ID" value="XM_013539418.2"/>
</dbReference>
<dbReference type="InterPro" id="IPR050983">
    <property type="entry name" value="GST_Omega/HSP26"/>
</dbReference>
<evidence type="ECO:0000259" key="6">
    <source>
        <dbReference type="PROSITE" id="PS50404"/>
    </source>
</evidence>
<dbReference type="STRING" id="7574.A0A1S3I9E2"/>
<gene>
    <name evidence="9 10 11" type="primary">LOC106162221</name>
</gene>
<comment type="similarity">
    <text evidence="1 5">Belongs to the GST superfamily. Omega family.</text>
</comment>
<dbReference type="SUPFAM" id="SSF47616">
    <property type="entry name" value="GST C-terminal domain-like"/>
    <property type="match status" value="1"/>
</dbReference>
<evidence type="ECO:0000313" key="8">
    <source>
        <dbReference type="Proteomes" id="UP000085678"/>
    </source>
</evidence>
<feature type="domain" description="GST N-terminal" evidence="6">
    <location>
        <begin position="38"/>
        <end position="116"/>
    </location>
</feature>
<evidence type="ECO:0000256" key="5">
    <source>
        <dbReference type="RuleBase" id="RU368071"/>
    </source>
</evidence>
<dbReference type="PANTHER" id="PTHR43968">
    <property type="match status" value="1"/>
</dbReference>
<dbReference type="PROSITE" id="PS50404">
    <property type="entry name" value="GST_NTER"/>
    <property type="match status" value="1"/>
</dbReference>
<keyword evidence="8" id="KW-1185">Reference proteome</keyword>
<dbReference type="FunFam" id="3.40.30.10:FF:000123">
    <property type="entry name" value="Glutathione transferase o1"/>
    <property type="match status" value="1"/>
</dbReference>
<evidence type="ECO:0000259" key="7">
    <source>
        <dbReference type="PROSITE" id="PS50405"/>
    </source>
</evidence>
<organism evidence="11">
    <name type="scientific">Lingula anatina</name>
    <name type="common">Brachiopod</name>
    <name type="synonym">Lingula unguis</name>
    <dbReference type="NCBI Taxonomy" id="7574"/>
    <lineage>
        <taxon>Eukaryota</taxon>
        <taxon>Metazoa</taxon>
        <taxon>Spiralia</taxon>
        <taxon>Lophotrochozoa</taxon>
        <taxon>Brachiopoda</taxon>
        <taxon>Linguliformea</taxon>
        <taxon>Lingulata</taxon>
        <taxon>Lingulida</taxon>
        <taxon>Linguloidea</taxon>
        <taxon>Lingulidae</taxon>
        <taxon>Lingula</taxon>
    </lineage>
</organism>
<dbReference type="SFLD" id="SFLDG00358">
    <property type="entry name" value="Main_(cytGST)"/>
    <property type="match status" value="1"/>
</dbReference>
<dbReference type="AlphaFoldDB" id="A0A1S3I9E2"/>
<proteinExistence type="inferred from homology"/>
<dbReference type="InterPro" id="IPR005442">
    <property type="entry name" value="GST_omega"/>
</dbReference>
<dbReference type="GO" id="GO:0050610">
    <property type="term" value="F:methylarsonate reductase activity"/>
    <property type="evidence" value="ECO:0007669"/>
    <property type="project" value="UniProtKB-UniRule"/>
</dbReference>
<comment type="function">
    <text evidence="5">Exhibits glutathione-dependent thiol transferase activity. Has high dehydroascorbate reductase activity and may contribute to the recycling of ascorbic acid. Participates in the biotransformation of inorganic arsenic and reduces monomethylarsonic acid (MMA).</text>
</comment>
<dbReference type="RefSeq" id="XP_013394868.1">
    <property type="nucleotide sequence ID" value="XM_013539414.1"/>
</dbReference>
<keyword evidence="2 5" id="KW-0560">Oxidoreductase</keyword>
<dbReference type="GO" id="GO:0045174">
    <property type="term" value="F:glutathione dehydrogenase (ascorbate) activity"/>
    <property type="evidence" value="ECO:0007669"/>
    <property type="project" value="UniProtKB-UniRule"/>
</dbReference>
<evidence type="ECO:0000313" key="9">
    <source>
        <dbReference type="RefSeq" id="XP_013394868.1"/>
    </source>
</evidence>
<dbReference type="Proteomes" id="UP000085678">
    <property type="component" value="Unplaced"/>
</dbReference>
<dbReference type="EC" id="1.20.4.2" evidence="5"/>
<dbReference type="GO" id="GO:0006749">
    <property type="term" value="P:glutathione metabolic process"/>
    <property type="evidence" value="ECO:0007669"/>
    <property type="project" value="UniProtKB-UniRule"/>
</dbReference>
<evidence type="ECO:0000256" key="3">
    <source>
        <dbReference type="ARBA" id="ARBA00048353"/>
    </source>
</evidence>
<evidence type="ECO:0000313" key="11">
    <source>
        <dbReference type="RefSeq" id="XP_013394872.1"/>
    </source>
</evidence>
<dbReference type="InterPro" id="IPR036282">
    <property type="entry name" value="Glutathione-S-Trfase_C_sf"/>
</dbReference>
<comment type="catalytic activity">
    <reaction evidence="5">
        <text>RX + glutathione = an S-substituted glutathione + a halide anion + H(+)</text>
        <dbReference type="Rhea" id="RHEA:16437"/>
        <dbReference type="ChEBI" id="CHEBI:15378"/>
        <dbReference type="ChEBI" id="CHEBI:16042"/>
        <dbReference type="ChEBI" id="CHEBI:17792"/>
        <dbReference type="ChEBI" id="CHEBI:57925"/>
        <dbReference type="ChEBI" id="CHEBI:90779"/>
        <dbReference type="EC" id="2.5.1.18"/>
    </reaction>
</comment>
<dbReference type="PROSITE" id="PS50405">
    <property type="entry name" value="GST_CTER"/>
    <property type="match status" value="1"/>
</dbReference>
<evidence type="ECO:0000313" key="10">
    <source>
        <dbReference type="RefSeq" id="XP_013394869.1"/>
    </source>
</evidence>
<comment type="catalytic activity">
    <reaction evidence="4 5">
        <text>L-dehydroascorbate + 2 glutathione = glutathione disulfide + L-ascorbate</text>
        <dbReference type="Rhea" id="RHEA:24424"/>
        <dbReference type="ChEBI" id="CHEBI:38290"/>
        <dbReference type="ChEBI" id="CHEBI:57925"/>
        <dbReference type="ChEBI" id="CHEBI:58297"/>
        <dbReference type="ChEBI" id="CHEBI:58539"/>
        <dbReference type="EC" id="1.8.5.1"/>
    </reaction>
</comment>
<reference evidence="10 11" key="1">
    <citation type="submission" date="2023-09" db="UniProtKB">
        <authorList>
            <consortium name="RefSeq"/>
        </authorList>
    </citation>
    <scope>IDENTIFICATION</scope>
    <source>
        <tissue evidence="9 10">Gonads</tissue>
    </source>
</reference>
<dbReference type="EC" id="2.5.1.18" evidence="5"/>
<protein>
    <recommendedName>
        <fullName evidence="5">Glutathione S-transferase omega</fullName>
        <shortName evidence="5">GSTO</shortName>
        <ecNumber evidence="5">1.20.4.2</ecNumber>
        <ecNumber evidence="5">1.8.5.1</ecNumber>
        <ecNumber evidence="5">2.5.1.18</ecNumber>
    </recommendedName>
    <alternativeName>
        <fullName evidence="5">Glutathione-dependent dehydroascorbate reductase</fullName>
    </alternativeName>
    <alternativeName>
        <fullName evidence="5">Monomethylarsonic acid reductase</fullName>
    </alternativeName>
</protein>
<dbReference type="FunFam" id="1.20.1050.10:FF:000009">
    <property type="entry name" value="Glutathione S-transferase omega-1"/>
    <property type="match status" value="1"/>
</dbReference>
<feature type="domain" description="GST C-terminal" evidence="7">
    <location>
        <begin position="121"/>
        <end position="258"/>
    </location>
</feature>
<dbReference type="InterPro" id="IPR036249">
    <property type="entry name" value="Thioredoxin-like_sf"/>
</dbReference>